<dbReference type="OrthoDB" id="6127264at2759"/>
<protein>
    <recommendedName>
        <fullName evidence="3">Sushi domain-containing protein</fullName>
    </recommendedName>
</protein>
<evidence type="ECO:0000313" key="5">
    <source>
        <dbReference type="Proteomes" id="UP000660262"/>
    </source>
</evidence>
<dbReference type="Gene3D" id="2.10.70.10">
    <property type="entry name" value="Complement Module, domain 1"/>
    <property type="match status" value="1"/>
</dbReference>
<dbReference type="Proteomes" id="UP000660262">
    <property type="component" value="Unassembled WGS sequence"/>
</dbReference>
<feature type="compositionally biased region" description="Pro residues" evidence="2">
    <location>
        <begin position="377"/>
        <end position="387"/>
    </location>
</feature>
<proteinExistence type="predicted"/>
<dbReference type="EMBL" id="BNJQ01000008">
    <property type="protein sequence ID" value="GHP04722.1"/>
    <property type="molecule type" value="Genomic_DNA"/>
</dbReference>
<reference evidence="4" key="1">
    <citation type="submission" date="2020-10" db="EMBL/GenBank/DDBJ databases">
        <title>Unveiling of a novel bifunctional photoreceptor, Dualchrome1, isolated from a cosmopolitan green alga.</title>
        <authorList>
            <person name="Suzuki S."/>
            <person name="Kawachi M."/>
        </authorList>
    </citation>
    <scope>NUCLEOTIDE SEQUENCE</scope>
    <source>
        <strain evidence="4">NIES 2893</strain>
    </source>
</reference>
<gene>
    <name evidence="4" type="ORF">PPROV_000347500</name>
</gene>
<feature type="region of interest" description="Disordered" evidence="2">
    <location>
        <begin position="197"/>
        <end position="218"/>
    </location>
</feature>
<dbReference type="Pfam" id="PF00084">
    <property type="entry name" value="Sushi"/>
    <property type="match status" value="1"/>
</dbReference>
<name>A0A830HDH8_9CHLO</name>
<comment type="caution">
    <text evidence="4">The sequence shown here is derived from an EMBL/GenBank/DDBJ whole genome shotgun (WGS) entry which is preliminary data.</text>
</comment>
<feature type="region of interest" description="Disordered" evidence="2">
    <location>
        <begin position="367"/>
        <end position="387"/>
    </location>
</feature>
<dbReference type="SUPFAM" id="SSF57535">
    <property type="entry name" value="Complement control module/SCR domain"/>
    <property type="match status" value="1"/>
</dbReference>
<feature type="compositionally biased region" description="Basic and acidic residues" evidence="2">
    <location>
        <begin position="209"/>
        <end position="218"/>
    </location>
</feature>
<dbReference type="InterPro" id="IPR000436">
    <property type="entry name" value="Sushi_SCR_CCP_dom"/>
</dbReference>
<dbReference type="SMART" id="SM00032">
    <property type="entry name" value="CCP"/>
    <property type="match status" value="1"/>
</dbReference>
<keyword evidence="1" id="KW-1015">Disulfide bond</keyword>
<evidence type="ECO:0000313" key="4">
    <source>
        <dbReference type="EMBL" id="GHP04722.1"/>
    </source>
</evidence>
<accession>A0A830HDH8</accession>
<evidence type="ECO:0000256" key="2">
    <source>
        <dbReference type="SAM" id="MobiDB-lite"/>
    </source>
</evidence>
<dbReference type="AlphaFoldDB" id="A0A830HDH8"/>
<evidence type="ECO:0000259" key="3">
    <source>
        <dbReference type="PROSITE" id="PS50923"/>
    </source>
</evidence>
<sequence length="456" mass="49159">MASRCFFLNRVTFRRRIPNTPTYKYMKAVYHGVTVMIGILLLCGGGNGADAFGFYGGAFPNRNRNIVNVINPPAPPPPPPTVAAAAARVQQQQCPDPGRCIQDMCNIDPELLRTNGYPPCTGIPGSDGFVCPYPCTFGEIPRPCVLSPWSEWTDLSNDPNACFCNDPQAKTFRYTNNQKGTDCLIWAQQRTRGIQTPVRNGGPCDLSEENTRETRPCPDRLLPDLSGIEASSVALGEASCPARSASAQATCGQPPLLLNGRITRVASCDFPGGFTTYQCDPGYTLLGSSFVWCEGTSEWSSPLPLCQASVAASGMSDTATTSAAEVSSLQNLQAFLANVYFEKTGQLPVISSDGSTIADSDPEIQLATTRGGSSSRTPPPSPPPPPIALSVRGFSTLSPATDDDDDELAELLEDPVAIEEILRTHLPEYDAIKDSLLRRDFDTLESKINNMTVREF</sequence>
<evidence type="ECO:0000256" key="1">
    <source>
        <dbReference type="ARBA" id="ARBA00023157"/>
    </source>
</evidence>
<dbReference type="PROSITE" id="PS50923">
    <property type="entry name" value="SUSHI"/>
    <property type="match status" value="1"/>
</dbReference>
<keyword evidence="5" id="KW-1185">Reference proteome</keyword>
<feature type="domain" description="Sushi" evidence="3">
    <location>
        <begin position="249"/>
        <end position="308"/>
    </location>
</feature>
<dbReference type="InterPro" id="IPR035976">
    <property type="entry name" value="Sushi/SCR/CCP_sf"/>
</dbReference>
<dbReference type="CDD" id="cd00033">
    <property type="entry name" value="CCP"/>
    <property type="match status" value="1"/>
</dbReference>
<organism evidence="4 5">
    <name type="scientific">Pycnococcus provasolii</name>
    <dbReference type="NCBI Taxonomy" id="41880"/>
    <lineage>
        <taxon>Eukaryota</taxon>
        <taxon>Viridiplantae</taxon>
        <taxon>Chlorophyta</taxon>
        <taxon>Pseudoscourfieldiophyceae</taxon>
        <taxon>Pseudoscourfieldiales</taxon>
        <taxon>Pycnococcaceae</taxon>
        <taxon>Pycnococcus</taxon>
    </lineage>
</organism>